<dbReference type="EMBL" id="LAZR01054054">
    <property type="protein sequence ID" value="KKK79388.1"/>
    <property type="molecule type" value="Genomic_DNA"/>
</dbReference>
<proteinExistence type="predicted"/>
<sequence>WEPKLQRLARFVQTEASKLEKGRTYVQSPEEAPPGAAVETGPRGGTYYESFASGEAAGGRTQQEEHARVIDWLERHEVPQDEDGRYQFYHATPKENLEGIVSEGLQEGSLLETDPEDAAHFAGRDRDLARNQVVVLPVSVHPHEIRVGQWASLRGVYKVGVKLQKARVYIEPGEQPPEGAQVETGPRGGLYYEGEPVFPGFKRPQEHHADAALLDDEAVVLANEQHDIFIMALEELADTSAVFALASVGDPRMSDGPTRAAVKAHVSNVIAARLAEADMALPPGVSAPDYVSKMLSSWAASSSDDNDDSIAMQLAAAELFDVRSTPYIEEHYRAEYFREHEIGQAHLTRAKMIVQAMYDETQEFFKKHDIKELVLFRGMRWLDGAEPSEVQDVAWRAPSA</sequence>
<organism evidence="2">
    <name type="scientific">marine sediment metagenome</name>
    <dbReference type="NCBI Taxonomy" id="412755"/>
    <lineage>
        <taxon>unclassified sequences</taxon>
        <taxon>metagenomes</taxon>
        <taxon>ecological metagenomes</taxon>
    </lineage>
</organism>
<comment type="caution">
    <text evidence="2">The sequence shown here is derived from an EMBL/GenBank/DDBJ whole genome shotgun (WGS) entry which is preliminary data.</text>
</comment>
<evidence type="ECO:0000313" key="2">
    <source>
        <dbReference type="EMBL" id="KKK79388.1"/>
    </source>
</evidence>
<feature type="region of interest" description="Disordered" evidence="1">
    <location>
        <begin position="21"/>
        <end position="62"/>
    </location>
</feature>
<protein>
    <submittedName>
        <fullName evidence="2">Uncharacterized protein</fullName>
    </submittedName>
</protein>
<reference evidence="2" key="1">
    <citation type="journal article" date="2015" name="Nature">
        <title>Complex archaea that bridge the gap between prokaryotes and eukaryotes.</title>
        <authorList>
            <person name="Spang A."/>
            <person name="Saw J.H."/>
            <person name="Jorgensen S.L."/>
            <person name="Zaremba-Niedzwiedzka K."/>
            <person name="Martijn J."/>
            <person name="Lind A.E."/>
            <person name="van Eijk R."/>
            <person name="Schleper C."/>
            <person name="Guy L."/>
            <person name="Ettema T.J."/>
        </authorList>
    </citation>
    <scope>NUCLEOTIDE SEQUENCE</scope>
</reference>
<gene>
    <name evidence="2" type="ORF">LCGC14_2834010</name>
</gene>
<dbReference type="AlphaFoldDB" id="A0A0F8YDE5"/>
<accession>A0A0F8YDE5</accession>
<evidence type="ECO:0000256" key="1">
    <source>
        <dbReference type="SAM" id="MobiDB-lite"/>
    </source>
</evidence>
<feature type="non-terminal residue" evidence="2">
    <location>
        <position position="1"/>
    </location>
</feature>
<feature type="non-terminal residue" evidence="2">
    <location>
        <position position="400"/>
    </location>
</feature>
<name>A0A0F8YDE5_9ZZZZ</name>